<reference evidence="1 2" key="1">
    <citation type="submission" date="2014-11" db="EMBL/GenBank/DDBJ databases">
        <title>Symbiosis island explosion on the genome of extra-slow-growing strains of soybean bradyrhizobia with massive insertion sequences.</title>
        <authorList>
            <person name="Iida T."/>
            <person name="Minamisawa K."/>
        </authorList>
    </citation>
    <scope>NUCLEOTIDE SEQUENCE [LARGE SCALE GENOMIC DNA]</scope>
    <source>
        <strain evidence="1 2">NK6</strain>
    </source>
</reference>
<dbReference type="AlphaFoldDB" id="A0A0E4BUY7"/>
<sequence>MRSISRWRTSRSEAYRALVGDPGLLDFLARQQLLFLDGAGSLDLLLAGLALRGDAGLGNGLVIGDPRALDGLAGGDLGLFGLGFAQCAFAGDFRALERAAHLDVAFLLQPRGLALALDLQCLPLGLEIAGADLDHRVLLDVVAQLALGLDVLHQAGQAFGVEPVRRVEEFKIGLIEIGDRDGFELESVLGKCLRRIGLDAHDIVAAPFVHLLQGHFGRDRPDCGNELAGQQRVEPFGLHGAAAECGGRDRDGLLCGLDPDVEVGFDVHAHAVAGDHGVLAGADDAHRQHVHVDRRVVVDERQHESAAVDHHALAEEAGPDE</sequence>
<dbReference type="Proteomes" id="UP000063308">
    <property type="component" value="Chromosome"/>
</dbReference>
<accession>A0A0E4BUY7</accession>
<protein>
    <submittedName>
        <fullName evidence="1">Uncharacterized protein</fullName>
    </submittedName>
</protein>
<dbReference type="EMBL" id="AP014685">
    <property type="protein sequence ID" value="BAR60613.1"/>
    <property type="molecule type" value="Genomic_DNA"/>
</dbReference>
<organism evidence="1 2">
    <name type="scientific">Bradyrhizobium diazoefficiens</name>
    <dbReference type="NCBI Taxonomy" id="1355477"/>
    <lineage>
        <taxon>Bacteria</taxon>
        <taxon>Pseudomonadati</taxon>
        <taxon>Pseudomonadota</taxon>
        <taxon>Alphaproteobacteria</taxon>
        <taxon>Hyphomicrobiales</taxon>
        <taxon>Nitrobacteraceae</taxon>
        <taxon>Bradyrhizobium</taxon>
    </lineage>
</organism>
<evidence type="ECO:0000313" key="1">
    <source>
        <dbReference type="EMBL" id="BAR60613.1"/>
    </source>
</evidence>
<gene>
    <name evidence="1" type="ORF">NK6_7462</name>
</gene>
<name>A0A0E4BUY7_9BRAD</name>
<proteinExistence type="predicted"/>
<evidence type="ECO:0000313" key="2">
    <source>
        <dbReference type="Proteomes" id="UP000063308"/>
    </source>
</evidence>